<comment type="cofactor">
    <cofactor evidence="6">
        <name>Mg(2+)</name>
        <dbReference type="ChEBI" id="CHEBI:18420"/>
    </cofactor>
    <cofactor evidence="6">
        <name>Mn(2+)</name>
        <dbReference type="ChEBI" id="CHEBI:29035"/>
    </cofactor>
    <text evidence="6">Divalent metal cations. Prefers magnesium or manganese.</text>
</comment>
<sequence length="547" mass="60585">MTHPTSRSIPRGAALLNDPAANKGTAFSAEERRALDLEGLLPPQIETLERQAERVFRHLDAKPNDLERYIYLSGLGDRNETLFYKVIMSDPARFVPIVYAPTLGAVCKAFSHLYRRPRGMYISLEHKGRIASVLRNWPERNVRFICVTTGGRILGLGDIGANGMGIPIGKLQLYTACGAVPPHTTLPIQLDIGTTNAALRADPLYLGLRREPPEQDELDAFVEEFVEAVQEVFPPCCIHFEDWKGTDAIRYLARYRDRVLCYNDDIQGTAAVTLAGLTTALQIIDAPLSEQKIVFFGAGSSGLGIADLLVRAMQREGLSESDARARITMMDKDGLLVASRTDLSEQQRPYARDEAPATDLLDVVDRVRPSILIGVSTAGGTFTQAVVERMSAINNRPIIFALSIPNAECTAEQAYTWSKGQALYAAGIQYPVVQMGEREFHPGQANNFYIFPGLGLATYATCPRHITDDIIIEAAHALADQVDLATRTRGRLFPPQDQIVEVEITSACRLAEYIFDHDMAHVERPDDIRKWIEGMIYTPAYKPIVLD</sequence>
<keyword evidence="6 7" id="KW-0479">Metal-binding</keyword>
<dbReference type="InterPro" id="IPR037062">
    <property type="entry name" value="Malic_N_dom_sf"/>
</dbReference>
<dbReference type="Gene3D" id="3.40.50.720">
    <property type="entry name" value="NAD(P)-binding Rossmann-like Domain"/>
    <property type="match status" value="1"/>
</dbReference>
<dbReference type="InterPro" id="IPR012301">
    <property type="entry name" value="Malic_N_dom"/>
</dbReference>
<dbReference type="SUPFAM" id="SSF53223">
    <property type="entry name" value="Aminoacid dehydrogenase-like, N-terminal domain"/>
    <property type="match status" value="1"/>
</dbReference>
<dbReference type="GO" id="GO:0046872">
    <property type="term" value="F:metal ion binding"/>
    <property type="evidence" value="ECO:0007669"/>
    <property type="project" value="UniProtKB-KW"/>
</dbReference>
<evidence type="ECO:0000256" key="3">
    <source>
        <dbReference type="ARBA" id="ARBA00023027"/>
    </source>
</evidence>
<feature type="binding site" evidence="6">
    <location>
        <position position="265"/>
    </location>
    <ligand>
        <name>a divalent metal cation</name>
        <dbReference type="ChEBI" id="CHEBI:60240"/>
    </ligand>
</feature>
<comment type="caution">
    <text evidence="10">The sequence shown here is derived from an EMBL/GenBank/DDBJ whole genome shotgun (WGS) entry which is preliminary data.</text>
</comment>
<dbReference type="Pfam" id="PF03949">
    <property type="entry name" value="Malic_M"/>
    <property type="match status" value="1"/>
</dbReference>
<gene>
    <name evidence="10" type="primary">maeA_2</name>
    <name evidence="10" type="ORF">KMAL_16590</name>
</gene>
<dbReference type="GO" id="GO:0004470">
    <property type="term" value="F:malic enzyme activity"/>
    <property type="evidence" value="ECO:0007669"/>
    <property type="project" value="InterPro"/>
</dbReference>
<evidence type="ECO:0000259" key="9">
    <source>
        <dbReference type="SMART" id="SM01274"/>
    </source>
</evidence>
<proteinExistence type="inferred from homology"/>
<evidence type="ECO:0000256" key="2">
    <source>
        <dbReference type="ARBA" id="ARBA00023002"/>
    </source>
</evidence>
<accession>A0A2S3W1I1</accession>
<dbReference type="InterPro" id="IPR001891">
    <property type="entry name" value="Malic_OxRdtase"/>
</dbReference>
<dbReference type="PRINTS" id="PR00072">
    <property type="entry name" value="MALOXRDTASE"/>
</dbReference>
<dbReference type="GO" id="GO:0016616">
    <property type="term" value="F:oxidoreductase activity, acting on the CH-OH group of donors, NAD or NADP as acceptor"/>
    <property type="evidence" value="ECO:0007669"/>
    <property type="project" value="InterPro"/>
</dbReference>
<evidence type="ECO:0000259" key="8">
    <source>
        <dbReference type="SMART" id="SM00919"/>
    </source>
</evidence>
<feature type="binding site" evidence="6">
    <location>
        <position position="241"/>
    </location>
    <ligand>
        <name>a divalent metal cation</name>
        <dbReference type="ChEBI" id="CHEBI:60240"/>
    </ligand>
</feature>
<feature type="active site" description="Proton acceptor" evidence="4">
    <location>
        <position position="170"/>
    </location>
</feature>
<dbReference type="CDD" id="cd05312">
    <property type="entry name" value="NAD_bind_1_malic_enz"/>
    <property type="match status" value="1"/>
</dbReference>
<feature type="active site" description="Proton donor" evidence="4">
    <location>
        <position position="99"/>
    </location>
</feature>
<dbReference type="SMART" id="SM01274">
    <property type="entry name" value="malic"/>
    <property type="match status" value="1"/>
</dbReference>
<name>A0A2S3W1I1_9PROT</name>
<dbReference type="GO" id="GO:0051287">
    <property type="term" value="F:NAD binding"/>
    <property type="evidence" value="ECO:0007669"/>
    <property type="project" value="InterPro"/>
</dbReference>
<dbReference type="Gene3D" id="3.40.50.10380">
    <property type="entry name" value="Malic enzyme, N-terminal domain"/>
    <property type="match status" value="1"/>
</dbReference>
<organism evidence="10 11">
    <name type="scientific">Novacetimonas maltaceti</name>
    <dbReference type="NCBI Taxonomy" id="1203393"/>
    <lineage>
        <taxon>Bacteria</taxon>
        <taxon>Pseudomonadati</taxon>
        <taxon>Pseudomonadota</taxon>
        <taxon>Alphaproteobacteria</taxon>
        <taxon>Acetobacterales</taxon>
        <taxon>Acetobacteraceae</taxon>
        <taxon>Novacetimonas</taxon>
    </lineage>
</organism>
<reference evidence="10 11" key="1">
    <citation type="submission" date="2018-01" db="EMBL/GenBank/DDBJ databases">
        <title>Draft Genome Sequence of Komagataeibacter maltaceti LMG 1529, a Vinegar Producing Acetic Acid Bacterium Isolated from Malt Vinegar Brewery Acetifiers.</title>
        <authorList>
            <person name="Zhang Q."/>
            <person name="Hollensteiner J."/>
            <person name="Poehlein A."/>
            <person name="Daniel R."/>
        </authorList>
    </citation>
    <scope>NUCLEOTIDE SEQUENCE [LARGE SCALE GENOMIC DNA]</scope>
    <source>
        <strain evidence="10 11">LMG 1529</strain>
    </source>
</reference>
<keyword evidence="2 10" id="KW-0560">Oxidoreductase</keyword>
<dbReference type="EC" id="1.1.1.38" evidence="10"/>
<dbReference type="SUPFAM" id="SSF51735">
    <property type="entry name" value="NAD(P)-binding Rossmann-fold domains"/>
    <property type="match status" value="1"/>
</dbReference>
<evidence type="ECO:0000313" key="10">
    <source>
        <dbReference type="EMBL" id="POF62721.1"/>
    </source>
</evidence>
<dbReference type="InterPro" id="IPR046346">
    <property type="entry name" value="Aminoacid_DH-like_N_sf"/>
</dbReference>
<feature type="binding site" evidence="5">
    <location>
        <position position="152"/>
    </location>
    <ligand>
        <name>(S)-malate</name>
        <dbReference type="ChEBI" id="CHEBI:15589"/>
    </ligand>
</feature>
<dbReference type="Proteomes" id="UP000237344">
    <property type="component" value="Unassembled WGS sequence"/>
</dbReference>
<comment type="similarity">
    <text evidence="1 7">Belongs to the malic enzymes family.</text>
</comment>
<evidence type="ECO:0000256" key="5">
    <source>
        <dbReference type="PIRSR" id="PIRSR000106-2"/>
    </source>
</evidence>
<dbReference type="GO" id="GO:0006108">
    <property type="term" value="P:malate metabolic process"/>
    <property type="evidence" value="ECO:0007669"/>
    <property type="project" value="TreeGrafter"/>
</dbReference>
<dbReference type="AlphaFoldDB" id="A0A2S3W1I1"/>
<evidence type="ECO:0000256" key="7">
    <source>
        <dbReference type="RuleBase" id="RU003427"/>
    </source>
</evidence>
<dbReference type="Pfam" id="PF00390">
    <property type="entry name" value="malic"/>
    <property type="match status" value="1"/>
</dbReference>
<evidence type="ECO:0000256" key="4">
    <source>
        <dbReference type="PIRSR" id="PIRSR000106-1"/>
    </source>
</evidence>
<dbReference type="PANTHER" id="PTHR23406">
    <property type="entry name" value="MALIC ENZYME-RELATED"/>
    <property type="match status" value="1"/>
</dbReference>
<dbReference type="InterPro" id="IPR012302">
    <property type="entry name" value="Malic_NAD-bd"/>
</dbReference>
<evidence type="ECO:0000313" key="11">
    <source>
        <dbReference type="Proteomes" id="UP000237344"/>
    </source>
</evidence>
<dbReference type="PANTHER" id="PTHR23406:SF34">
    <property type="entry name" value="NAD-DEPENDENT MALIC ENZYME, MITOCHONDRIAL"/>
    <property type="match status" value="1"/>
</dbReference>
<feature type="binding site" evidence="5">
    <location>
        <position position="446"/>
    </location>
    <ligand>
        <name>(S)-malate</name>
        <dbReference type="ChEBI" id="CHEBI:15589"/>
    </ligand>
</feature>
<dbReference type="NCBIfam" id="NF010052">
    <property type="entry name" value="PRK13529.1"/>
    <property type="match status" value="1"/>
</dbReference>
<feature type="binding site" evidence="6">
    <location>
        <position position="242"/>
    </location>
    <ligand>
        <name>a divalent metal cation</name>
        <dbReference type="ChEBI" id="CHEBI:60240"/>
    </ligand>
</feature>
<keyword evidence="3" id="KW-0520">NAD</keyword>
<dbReference type="SMART" id="SM00919">
    <property type="entry name" value="Malic_M"/>
    <property type="match status" value="1"/>
</dbReference>
<dbReference type="EMBL" id="POTC01000018">
    <property type="protein sequence ID" value="POF62721.1"/>
    <property type="molecule type" value="Genomic_DNA"/>
</dbReference>
<feature type="domain" description="Malic enzyme N-terminal" evidence="9">
    <location>
        <begin position="76"/>
        <end position="256"/>
    </location>
</feature>
<evidence type="ECO:0000256" key="6">
    <source>
        <dbReference type="PIRSR" id="PIRSR000106-3"/>
    </source>
</evidence>
<feature type="domain" description="Malic enzyme NAD-binding" evidence="8">
    <location>
        <begin position="266"/>
        <end position="515"/>
    </location>
</feature>
<dbReference type="OrthoDB" id="3314528at2"/>
<dbReference type="PIRSF" id="PIRSF000106">
    <property type="entry name" value="ME"/>
    <property type="match status" value="1"/>
</dbReference>
<dbReference type="RefSeq" id="WP_110095248.1">
    <property type="nucleotide sequence ID" value="NZ_NKUE01000010.1"/>
</dbReference>
<protein>
    <submittedName>
        <fullName evidence="10">NAD-dependent malic enzyme</fullName>
        <ecNumber evidence="10">1.1.1.38</ecNumber>
    </submittedName>
</protein>
<keyword evidence="11" id="KW-1185">Reference proteome</keyword>
<evidence type="ECO:0000256" key="1">
    <source>
        <dbReference type="ARBA" id="ARBA00008785"/>
    </source>
</evidence>
<dbReference type="InterPro" id="IPR036291">
    <property type="entry name" value="NAD(P)-bd_dom_sf"/>
</dbReference>